<dbReference type="VEuPathDB" id="AmoebaDB:FDP41_001394"/>
<dbReference type="SMART" id="SM00385">
    <property type="entry name" value="CYCLIN"/>
    <property type="match status" value="1"/>
</dbReference>
<evidence type="ECO:0000313" key="4">
    <source>
        <dbReference type="EMBL" id="KAF0979726.1"/>
    </source>
</evidence>
<gene>
    <name evidence="4" type="ORF">FDP41_001394</name>
</gene>
<feature type="compositionally biased region" description="Low complexity" evidence="2">
    <location>
        <begin position="154"/>
        <end position="166"/>
    </location>
</feature>
<sequence length="684" mass="78229">MLSPNNTVDTCSSNYDDNSHKIVVVDENQPLAKSHENSSNHNTTTKGLLQDQHSNSKHHLSTKRTSKGALSINSNLVIPSSTYLPTNLSQDQATDCHTPNMEPHVQLAKFVNKIQRGKKRNSLCKNPHKMKALLLSQSTRRRGRGSFATEDQFTTTTTTTSTLNTLEGIEQSNDQDSKERQLTGSACDKFSRDSSPQTETASSSFSFERITTDAKSSDECYCSLLMDHDKDFEKIDQERTTDYFSIDSKNGSNQIVYSRSSQYPQQDQERIELEVDSYEQQQGQDDRDESLMLNEQDSEEDILMSDSFDQVNHESTLTGTIDQSQHHPYQQQPSLEIASASSFKSHHPSVCLSATCQEWLTHLLTNQERFLPLSSYLLLCCKDPQQNRSHVNISAKNRLILVDWICELVSYFGLVPETKYFCVNLLDRALSKFAQYGTGVQDLEITTRNFQALGICCFYITAKYFGRDDIRLMHLVGENDERAKKEILNLERLVLDVLGFELCSVTCVDFMFLFMQLMEEHVLTGDSNDMSMKKEELSQLIFYIGDVHLLCYDLLEFKPFLLALCSLILSLNQLGIDYKNLPIVRFLISIHVHHQENGQLSSNSSQESCEKNLNAFNDCLQRLRDYSERVCRVEENTSQKRDPYFVCQQHSQVVEMYFNSQPQQQDVKSSSPGFILTKEEFLNW</sequence>
<name>A0A6A5BWM3_NAEFO</name>
<dbReference type="InterPro" id="IPR039361">
    <property type="entry name" value="Cyclin"/>
</dbReference>
<feature type="compositionally biased region" description="Polar residues" evidence="2">
    <location>
        <begin position="193"/>
        <end position="206"/>
    </location>
</feature>
<organism evidence="4 5">
    <name type="scientific">Naegleria fowleri</name>
    <name type="common">Brain eating amoeba</name>
    <dbReference type="NCBI Taxonomy" id="5763"/>
    <lineage>
        <taxon>Eukaryota</taxon>
        <taxon>Discoba</taxon>
        <taxon>Heterolobosea</taxon>
        <taxon>Tetramitia</taxon>
        <taxon>Eutetramitia</taxon>
        <taxon>Vahlkampfiidae</taxon>
        <taxon>Naegleria</taxon>
    </lineage>
</organism>
<dbReference type="VEuPathDB" id="AmoebaDB:NF0080630"/>
<comment type="similarity">
    <text evidence="1">Belongs to the cyclin family.</text>
</comment>
<dbReference type="Gene3D" id="1.10.472.10">
    <property type="entry name" value="Cyclin-like"/>
    <property type="match status" value="2"/>
</dbReference>
<comment type="caution">
    <text evidence="4">The sequence shown here is derived from an EMBL/GenBank/DDBJ whole genome shotgun (WGS) entry which is preliminary data.</text>
</comment>
<evidence type="ECO:0000256" key="1">
    <source>
        <dbReference type="RuleBase" id="RU000383"/>
    </source>
</evidence>
<feature type="region of interest" description="Disordered" evidence="2">
    <location>
        <begin position="32"/>
        <end position="67"/>
    </location>
</feature>
<feature type="compositionally biased region" description="Basic residues" evidence="2">
    <location>
        <begin position="55"/>
        <end position="66"/>
    </location>
</feature>
<feature type="domain" description="Cyclin-like" evidence="3">
    <location>
        <begin position="403"/>
        <end position="496"/>
    </location>
</feature>
<protein>
    <recommendedName>
        <fullName evidence="3">Cyclin-like domain-containing protein</fullName>
    </recommendedName>
</protein>
<proteinExistence type="inferred from homology"/>
<dbReference type="InterPro" id="IPR036915">
    <property type="entry name" value="Cyclin-like_sf"/>
</dbReference>
<keyword evidence="1" id="KW-0195">Cyclin</keyword>
<dbReference type="GeneID" id="68108612"/>
<evidence type="ECO:0000259" key="3">
    <source>
        <dbReference type="SMART" id="SM00385"/>
    </source>
</evidence>
<dbReference type="RefSeq" id="XP_044564439.1">
    <property type="nucleotide sequence ID" value="XM_044704473.1"/>
</dbReference>
<dbReference type="VEuPathDB" id="AmoebaDB:NfTy_029630"/>
<evidence type="ECO:0000256" key="2">
    <source>
        <dbReference type="SAM" id="MobiDB-lite"/>
    </source>
</evidence>
<keyword evidence="5" id="KW-1185">Reference proteome</keyword>
<accession>A0A6A5BWM3</accession>
<dbReference type="PANTHER" id="PTHR10177">
    <property type="entry name" value="CYCLINS"/>
    <property type="match status" value="1"/>
</dbReference>
<dbReference type="Proteomes" id="UP000444721">
    <property type="component" value="Unassembled WGS sequence"/>
</dbReference>
<dbReference type="EMBL" id="VFQX01000023">
    <property type="protein sequence ID" value="KAF0979726.1"/>
    <property type="molecule type" value="Genomic_DNA"/>
</dbReference>
<feature type="region of interest" description="Disordered" evidence="2">
    <location>
        <begin position="136"/>
        <end position="206"/>
    </location>
</feature>
<dbReference type="OrthoDB" id="5590282at2759"/>
<dbReference type="Pfam" id="PF00134">
    <property type="entry name" value="Cyclin_N"/>
    <property type="match status" value="1"/>
</dbReference>
<dbReference type="InterPro" id="IPR013763">
    <property type="entry name" value="Cyclin-like_dom"/>
</dbReference>
<reference evidence="4 5" key="1">
    <citation type="journal article" date="2019" name="Sci. Rep.">
        <title>Nanopore sequencing improves the draft genome of the human pathogenic amoeba Naegleria fowleri.</title>
        <authorList>
            <person name="Liechti N."/>
            <person name="Schurch N."/>
            <person name="Bruggmann R."/>
            <person name="Wittwer M."/>
        </authorList>
    </citation>
    <scope>NUCLEOTIDE SEQUENCE [LARGE SCALE GENOMIC DNA]</scope>
    <source>
        <strain evidence="4 5">ATCC 30894</strain>
    </source>
</reference>
<dbReference type="InterPro" id="IPR006671">
    <property type="entry name" value="Cyclin_N"/>
</dbReference>
<evidence type="ECO:0000313" key="5">
    <source>
        <dbReference type="Proteomes" id="UP000444721"/>
    </source>
</evidence>
<dbReference type="AlphaFoldDB" id="A0A6A5BWM3"/>
<dbReference type="SUPFAM" id="SSF47954">
    <property type="entry name" value="Cyclin-like"/>
    <property type="match status" value="1"/>
</dbReference>
<feature type="compositionally biased region" description="Polar residues" evidence="2">
    <location>
        <begin position="39"/>
        <end position="53"/>
    </location>
</feature>